<dbReference type="GO" id="GO:0009245">
    <property type="term" value="P:lipid A biosynthetic process"/>
    <property type="evidence" value="ECO:0007669"/>
    <property type="project" value="TreeGrafter"/>
</dbReference>
<keyword evidence="6 7" id="KW-0275">Fatty acid biosynthesis</keyword>
<evidence type="ECO:0000256" key="3">
    <source>
        <dbReference type="ARBA" id="ARBA00022553"/>
    </source>
</evidence>
<dbReference type="GO" id="GO:0000035">
    <property type="term" value="F:acyl binding"/>
    <property type="evidence" value="ECO:0007669"/>
    <property type="project" value="TreeGrafter"/>
</dbReference>
<dbReference type="PANTHER" id="PTHR20863:SF76">
    <property type="entry name" value="CARRIER DOMAIN-CONTAINING PROTEIN"/>
    <property type="match status" value="1"/>
</dbReference>
<protein>
    <recommendedName>
        <fullName evidence="7">Acyl carrier protein</fullName>
        <shortName evidence="7">ACP</shortName>
    </recommendedName>
</protein>
<evidence type="ECO:0000256" key="6">
    <source>
        <dbReference type="ARBA" id="ARBA00023160"/>
    </source>
</evidence>
<dbReference type="PROSITE" id="PS50075">
    <property type="entry name" value="CARRIER"/>
    <property type="match status" value="1"/>
</dbReference>
<feature type="modified residue" description="O-(pantetheine 4'-phosphoryl)serine" evidence="7">
    <location>
        <position position="41"/>
    </location>
</feature>
<accession>A0A7C9RUS7</accession>
<evidence type="ECO:0000256" key="1">
    <source>
        <dbReference type="ARBA" id="ARBA00022450"/>
    </source>
</evidence>
<dbReference type="InterPro" id="IPR036736">
    <property type="entry name" value="ACP-like_sf"/>
</dbReference>
<evidence type="ECO:0000313" key="10">
    <source>
        <dbReference type="Proteomes" id="UP000481360"/>
    </source>
</evidence>
<comment type="similarity">
    <text evidence="7">Belongs to the acyl carrier protein (ACP) family.</text>
</comment>
<dbReference type="RefSeq" id="WP_166051508.1">
    <property type="nucleotide sequence ID" value="NZ_JAAMPJ010000009.1"/>
</dbReference>
<evidence type="ECO:0000256" key="5">
    <source>
        <dbReference type="ARBA" id="ARBA00023098"/>
    </source>
</evidence>
<evidence type="ECO:0000256" key="7">
    <source>
        <dbReference type="HAMAP-Rule" id="MF_01217"/>
    </source>
</evidence>
<comment type="subcellular location">
    <subcellularLocation>
        <location evidence="7">Cytoplasm</location>
    </subcellularLocation>
</comment>
<keyword evidence="10" id="KW-1185">Reference proteome</keyword>
<evidence type="ECO:0000313" key="9">
    <source>
        <dbReference type="EMBL" id="NGY63284.1"/>
    </source>
</evidence>
<keyword evidence="2 7" id="KW-0444">Lipid biosynthesis</keyword>
<comment type="function">
    <text evidence="7">Carrier of the growing fatty acid chain in fatty acid biosynthesis.</text>
</comment>
<keyword evidence="5 7" id="KW-0443">Lipid metabolism</keyword>
<evidence type="ECO:0000259" key="8">
    <source>
        <dbReference type="PROSITE" id="PS50075"/>
    </source>
</evidence>
<dbReference type="PANTHER" id="PTHR20863">
    <property type="entry name" value="ACYL CARRIER PROTEIN"/>
    <property type="match status" value="1"/>
</dbReference>
<organism evidence="9 10">
    <name type="scientific">Lentzea alba</name>
    <dbReference type="NCBI Taxonomy" id="2714351"/>
    <lineage>
        <taxon>Bacteria</taxon>
        <taxon>Bacillati</taxon>
        <taxon>Actinomycetota</taxon>
        <taxon>Actinomycetes</taxon>
        <taxon>Pseudonocardiales</taxon>
        <taxon>Pseudonocardiaceae</taxon>
        <taxon>Lentzea</taxon>
    </lineage>
</organism>
<dbReference type="Proteomes" id="UP000481360">
    <property type="component" value="Unassembled WGS sequence"/>
</dbReference>
<dbReference type="InterPro" id="IPR003231">
    <property type="entry name" value="ACP"/>
</dbReference>
<name>A0A7C9RUS7_9PSEU</name>
<dbReference type="SUPFAM" id="SSF47336">
    <property type="entry name" value="ACP-like"/>
    <property type="match status" value="1"/>
</dbReference>
<dbReference type="GO" id="GO:0016020">
    <property type="term" value="C:membrane"/>
    <property type="evidence" value="ECO:0007669"/>
    <property type="project" value="GOC"/>
</dbReference>
<comment type="caution">
    <text evidence="9">The sequence shown here is derived from an EMBL/GenBank/DDBJ whole genome shotgun (WGS) entry which is preliminary data.</text>
</comment>
<keyword evidence="1 7" id="KW-0596">Phosphopantetheine</keyword>
<dbReference type="PROSITE" id="PS00012">
    <property type="entry name" value="PHOSPHOPANTETHEINE"/>
    <property type="match status" value="1"/>
</dbReference>
<dbReference type="EMBL" id="JAAMPJ010000009">
    <property type="protein sequence ID" value="NGY63284.1"/>
    <property type="molecule type" value="Genomic_DNA"/>
</dbReference>
<evidence type="ECO:0000256" key="2">
    <source>
        <dbReference type="ARBA" id="ARBA00022516"/>
    </source>
</evidence>
<sequence length="92" mass="10134">MSTLISDRKSRIKQLACASFEVAPDQMNDETDFVEDLGVDSLNAIDLLAALETEFEIEIEPESIRRMTSVGAVYELVAEVAGWPVDENAASR</sequence>
<dbReference type="AlphaFoldDB" id="A0A7C9RUS7"/>
<dbReference type="InterPro" id="IPR006162">
    <property type="entry name" value="Ppantetheine_attach_site"/>
</dbReference>
<comment type="PTM">
    <text evidence="7">4'-phosphopantetheine is transferred from CoA to a specific serine of apo-ACP by AcpS. This modification is essential for activity because fatty acids are bound in thioester linkage to the sulfhydryl of the prosthetic group.</text>
</comment>
<dbReference type="GO" id="GO:0000036">
    <property type="term" value="F:acyl carrier activity"/>
    <property type="evidence" value="ECO:0007669"/>
    <property type="project" value="UniProtKB-UniRule"/>
</dbReference>
<dbReference type="UniPathway" id="UPA00094"/>
<dbReference type="Gene3D" id="1.10.1200.10">
    <property type="entry name" value="ACP-like"/>
    <property type="match status" value="1"/>
</dbReference>
<dbReference type="Pfam" id="PF00550">
    <property type="entry name" value="PP-binding"/>
    <property type="match status" value="1"/>
</dbReference>
<dbReference type="HAMAP" id="MF_01217">
    <property type="entry name" value="Acyl_carrier"/>
    <property type="match status" value="1"/>
</dbReference>
<keyword evidence="3 7" id="KW-0597">Phosphoprotein</keyword>
<keyword evidence="4 7" id="KW-0276">Fatty acid metabolism</keyword>
<dbReference type="GO" id="GO:0005829">
    <property type="term" value="C:cytosol"/>
    <property type="evidence" value="ECO:0007669"/>
    <property type="project" value="TreeGrafter"/>
</dbReference>
<feature type="domain" description="Carrier" evidence="8">
    <location>
        <begin position="6"/>
        <end position="81"/>
    </location>
</feature>
<comment type="pathway">
    <text evidence="7">Lipid metabolism; fatty acid biosynthesis.</text>
</comment>
<evidence type="ECO:0000256" key="4">
    <source>
        <dbReference type="ARBA" id="ARBA00022832"/>
    </source>
</evidence>
<keyword evidence="7" id="KW-0963">Cytoplasm</keyword>
<gene>
    <name evidence="7" type="primary">acpP</name>
    <name evidence="9" type="ORF">G7043_30620</name>
</gene>
<proteinExistence type="inferred from homology"/>
<reference evidence="9 10" key="1">
    <citation type="submission" date="2020-03" db="EMBL/GenBank/DDBJ databases">
        <title>Isolation and identification of active actinomycetes.</title>
        <authorList>
            <person name="Sun X."/>
        </authorList>
    </citation>
    <scope>NUCLEOTIDE SEQUENCE [LARGE SCALE GENOMIC DNA]</scope>
    <source>
        <strain evidence="9 10">NEAU-D13</strain>
    </source>
</reference>
<dbReference type="InterPro" id="IPR009081">
    <property type="entry name" value="PP-bd_ACP"/>
</dbReference>